<accession>A0ABP7C5X3</accession>
<keyword evidence="5" id="KW-0029">Amino-acid transport</keyword>
<comment type="similarity">
    <text evidence="8">Belongs to the binding-protein-dependent transport system permease family.</text>
</comment>
<gene>
    <name evidence="10" type="ORF">GCM10023081_15090</name>
</gene>
<keyword evidence="7 8" id="KW-0472">Membrane</keyword>
<keyword evidence="2 8" id="KW-0813">Transport</keyword>
<evidence type="ECO:0000313" key="10">
    <source>
        <dbReference type="EMBL" id="GAA3677811.1"/>
    </source>
</evidence>
<dbReference type="RefSeq" id="WP_345149728.1">
    <property type="nucleotide sequence ID" value="NZ_BAABEO010000009.1"/>
</dbReference>
<protein>
    <submittedName>
        <fullName evidence="10">Amino acid ABC transporter permease</fullName>
    </submittedName>
</protein>
<evidence type="ECO:0000256" key="6">
    <source>
        <dbReference type="ARBA" id="ARBA00022989"/>
    </source>
</evidence>
<reference evidence="11" key="1">
    <citation type="journal article" date="2019" name="Int. J. Syst. Evol. Microbiol.">
        <title>The Global Catalogue of Microorganisms (GCM) 10K type strain sequencing project: providing services to taxonomists for standard genome sequencing and annotation.</title>
        <authorList>
            <consortium name="The Broad Institute Genomics Platform"/>
            <consortium name="The Broad Institute Genome Sequencing Center for Infectious Disease"/>
            <person name="Wu L."/>
            <person name="Ma J."/>
        </authorList>
    </citation>
    <scope>NUCLEOTIDE SEQUENCE [LARGE SCALE GENOMIC DNA]</scope>
    <source>
        <strain evidence="11">JCM 30742</strain>
    </source>
</reference>
<name>A0ABP7C5X3_9MICC</name>
<feature type="transmembrane region" description="Helical" evidence="8">
    <location>
        <begin position="33"/>
        <end position="51"/>
    </location>
</feature>
<dbReference type="NCBIfam" id="TIGR01726">
    <property type="entry name" value="HEQRo_perm_3TM"/>
    <property type="match status" value="1"/>
</dbReference>
<keyword evidence="6 8" id="KW-1133">Transmembrane helix</keyword>
<feature type="transmembrane region" description="Helical" evidence="8">
    <location>
        <begin position="110"/>
        <end position="136"/>
    </location>
</feature>
<evidence type="ECO:0000259" key="9">
    <source>
        <dbReference type="PROSITE" id="PS50928"/>
    </source>
</evidence>
<organism evidence="10 11">
    <name type="scientific">Arthrobacter ginkgonis</name>
    <dbReference type="NCBI Taxonomy" id="1630594"/>
    <lineage>
        <taxon>Bacteria</taxon>
        <taxon>Bacillati</taxon>
        <taxon>Actinomycetota</taxon>
        <taxon>Actinomycetes</taxon>
        <taxon>Micrococcales</taxon>
        <taxon>Micrococcaceae</taxon>
        <taxon>Arthrobacter</taxon>
    </lineage>
</organism>
<comment type="subcellular location">
    <subcellularLocation>
        <location evidence="1 8">Cell membrane</location>
        <topology evidence="1 8">Multi-pass membrane protein</topology>
    </subcellularLocation>
</comment>
<evidence type="ECO:0000313" key="11">
    <source>
        <dbReference type="Proteomes" id="UP001500752"/>
    </source>
</evidence>
<dbReference type="InterPro" id="IPR000515">
    <property type="entry name" value="MetI-like"/>
</dbReference>
<evidence type="ECO:0000256" key="3">
    <source>
        <dbReference type="ARBA" id="ARBA00022475"/>
    </source>
</evidence>
<proteinExistence type="inferred from homology"/>
<evidence type="ECO:0000256" key="1">
    <source>
        <dbReference type="ARBA" id="ARBA00004651"/>
    </source>
</evidence>
<feature type="transmembrane region" description="Helical" evidence="8">
    <location>
        <begin position="71"/>
        <end position="98"/>
    </location>
</feature>
<evidence type="ECO:0000256" key="8">
    <source>
        <dbReference type="RuleBase" id="RU363032"/>
    </source>
</evidence>
<dbReference type="PANTHER" id="PTHR30614">
    <property type="entry name" value="MEMBRANE COMPONENT OF AMINO ACID ABC TRANSPORTER"/>
    <property type="match status" value="1"/>
</dbReference>
<dbReference type="InterPro" id="IPR035906">
    <property type="entry name" value="MetI-like_sf"/>
</dbReference>
<evidence type="ECO:0000256" key="7">
    <source>
        <dbReference type="ARBA" id="ARBA00023136"/>
    </source>
</evidence>
<evidence type="ECO:0000256" key="5">
    <source>
        <dbReference type="ARBA" id="ARBA00022970"/>
    </source>
</evidence>
<dbReference type="InterPro" id="IPR010065">
    <property type="entry name" value="AA_ABC_transptr_permease_3TM"/>
</dbReference>
<dbReference type="PANTHER" id="PTHR30614:SF0">
    <property type="entry name" value="L-CYSTINE TRANSPORT SYSTEM PERMEASE PROTEIN TCYL"/>
    <property type="match status" value="1"/>
</dbReference>
<dbReference type="Proteomes" id="UP001500752">
    <property type="component" value="Unassembled WGS sequence"/>
</dbReference>
<dbReference type="Pfam" id="PF00528">
    <property type="entry name" value="BPD_transp_1"/>
    <property type="match status" value="1"/>
</dbReference>
<comment type="caution">
    <text evidence="10">The sequence shown here is derived from an EMBL/GenBank/DDBJ whole genome shotgun (WGS) entry which is preliminary data.</text>
</comment>
<keyword evidence="11" id="KW-1185">Reference proteome</keyword>
<dbReference type="PROSITE" id="PS50928">
    <property type="entry name" value="ABC_TM1"/>
    <property type="match status" value="1"/>
</dbReference>
<dbReference type="CDD" id="cd06261">
    <property type="entry name" value="TM_PBP2"/>
    <property type="match status" value="1"/>
</dbReference>
<keyword evidence="3" id="KW-1003">Cell membrane</keyword>
<dbReference type="EMBL" id="BAABEO010000009">
    <property type="protein sequence ID" value="GAA3677811.1"/>
    <property type="molecule type" value="Genomic_DNA"/>
</dbReference>
<feature type="domain" description="ABC transmembrane type-1" evidence="9">
    <location>
        <begin position="74"/>
        <end position="279"/>
    </location>
</feature>
<dbReference type="SUPFAM" id="SSF161098">
    <property type="entry name" value="MetI-like"/>
    <property type="match status" value="1"/>
</dbReference>
<evidence type="ECO:0000256" key="4">
    <source>
        <dbReference type="ARBA" id="ARBA00022692"/>
    </source>
</evidence>
<dbReference type="InterPro" id="IPR043429">
    <property type="entry name" value="ArtM/GltK/GlnP/TcyL/YhdX-like"/>
</dbReference>
<dbReference type="Gene3D" id="1.10.3720.10">
    <property type="entry name" value="MetI-like"/>
    <property type="match status" value="1"/>
</dbReference>
<evidence type="ECO:0000256" key="2">
    <source>
        <dbReference type="ARBA" id="ARBA00022448"/>
    </source>
</evidence>
<sequence length="294" mass="31795">MSAPTPTRPAPGTAENAASTVPAVRVRRKYGELVGWALLALAAAGFLANMLTNPRWRWDVVGQFLFDPLVLRGVGSTIFLTLVSGLCGLLLGLVVALMKLSSSRVLQTVATAYIGFIRAIPALVLILLLYFISALFPTLEFGIPFLPPLVEVPTNSLITKFGAAWLGLTMLMAAHCGEIIRGGISAVPPGQLEASKALSLGRFTAYRKVILPQAIRVSIPSFANELITLFKNTSLVSVIGYAELLTVVQGIYGRTYQTIPLLTVACIWYLTLTVLSMVGQSRLEKKYGRGFQRR</sequence>
<feature type="transmembrane region" description="Helical" evidence="8">
    <location>
        <begin position="258"/>
        <end position="279"/>
    </location>
</feature>
<keyword evidence="4 8" id="KW-0812">Transmembrane</keyword>